<comment type="caution">
    <text evidence="1">The sequence shown here is derived from an EMBL/GenBank/DDBJ whole genome shotgun (WGS) entry which is preliminary data.</text>
</comment>
<dbReference type="AlphaFoldDB" id="A0A4V6PW26"/>
<gene>
    <name evidence="1" type="ORF">ATK78_0626</name>
</gene>
<dbReference type="RefSeq" id="WP_133574574.1">
    <property type="nucleotide sequence ID" value="NZ_SNYC01000003.1"/>
</dbReference>
<evidence type="ECO:0000313" key="2">
    <source>
        <dbReference type="Proteomes" id="UP000295620"/>
    </source>
</evidence>
<reference evidence="1 2" key="1">
    <citation type="submission" date="2019-03" db="EMBL/GenBank/DDBJ databases">
        <title>Genomic Encyclopedia of Archaeal and Bacterial Type Strains, Phase II (KMG-II): from individual species to whole genera.</title>
        <authorList>
            <person name="Goeker M."/>
        </authorList>
    </citation>
    <scope>NUCLEOTIDE SEQUENCE [LARGE SCALE GENOMIC DNA]</scope>
    <source>
        <strain evidence="1 2">DSM 19035</strain>
    </source>
</reference>
<protein>
    <submittedName>
        <fullName evidence="1">Uncharacterized protein</fullName>
    </submittedName>
</protein>
<proteinExistence type="predicted"/>
<dbReference type="EMBL" id="SNYC01000003">
    <property type="protein sequence ID" value="TDQ11503.1"/>
    <property type="molecule type" value="Genomic_DNA"/>
</dbReference>
<evidence type="ECO:0000313" key="1">
    <source>
        <dbReference type="EMBL" id="TDQ11503.1"/>
    </source>
</evidence>
<keyword evidence="2" id="KW-1185">Reference proteome</keyword>
<organism evidence="1 2">
    <name type="scientific">Pedobacter metabolipauper</name>
    <dbReference type="NCBI Taxonomy" id="425513"/>
    <lineage>
        <taxon>Bacteria</taxon>
        <taxon>Pseudomonadati</taxon>
        <taxon>Bacteroidota</taxon>
        <taxon>Sphingobacteriia</taxon>
        <taxon>Sphingobacteriales</taxon>
        <taxon>Sphingobacteriaceae</taxon>
        <taxon>Pedobacter</taxon>
    </lineage>
</organism>
<dbReference type="OrthoDB" id="1453919at2"/>
<dbReference type="Proteomes" id="UP000295620">
    <property type="component" value="Unassembled WGS sequence"/>
</dbReference>
<accession>A0A4V6PW26</accession>
<name>A0A4V6PW26_9SPHI</name>
<sequence length="114" mass="12848">MKYSIIVALSDSIAPTDYKAWTDIGKKIQQPPTVLNAVLKDAAQEIARSFPDLPSSIVWGNYLVFDEHGDFFVIDIDFENVELIRDTVFHVAEKRGLTVLIGKENKIYRPGIPL</sequence>